<feature type="region of interest" description="Disordered" evidence="1">
    <location>
        <begin position="225"/>
        <end position="247"/>
    </location>
</feature>
<comment type="caution">
    <text evidence="2">The sequence shown here is derived from an EMBL/GenBank/DDBJ whole genome shotgun (WGS) entry which is preliminary data.</text>
</comment>
<evidence type="ECO:0000313" key="2">
    <source>
        <dbReference type="EMBL" id="MDT0348669.1"/>
    </source>
</evidence>
<dbReference type="EMBL" id="JAVREJ010000002">
    <property type="protein sequence ID" value="MDT0348669.1"/>
    <property type="molecule type" value="Genomic_DNA"/>
</dbReference>
<reference evidence="3" key="1">
    <citation type="submission" date="2023-07" db="EMBL/GenBank/DDBJ databases">
        <title>30 novel species of actinomycetes from the DSMZ collection.</title>
        <authorList>
            <person name="Nouioui I."/>
        </authorList>
    </citation>
    <scope>NUCLEOTIDE SEQUENCE [LARGE SCALE GENOMIC DNA]</scope>
    <source>
        <strain evidence="3">DSM 45834</strain>
    </source>
</reference>
<proteinExistence type="predicted"/>
<evidence type="ECO:0000313" key="3">
    <source>
        <dbReference type="Proteomes" id="UP001183202"/>
    </source>
</evidence>
<organism evidence="2 3">
    <name type="scientific">Pseudonocardia charpentierae</name>
    <dbReference type="NCBI Taxonomy" id="3075545"/>
    <lineage>
        <taxon>Bacteria</taxon>
        <taxon>Bacillati</taxon>
        <taxon>Actinomycetota</taxon>
        <taxon>Actinomycetes</taxon>
        <taxon>Pseudonocardiales</taxon>
        <taxon>Pseudonocardiaceae</taxon>
        <taxon>Pseudonocardia</taxon>
    </lineage>
</organism>
<sequence length="247" mass="28265">MTHLIPLSPWDSYRALGPIRDVYSHLLVAAARWQDGRERRTDPDHFTLICVASDAGFVREVSPTRWTRTAMDKFWAVYHVLRCDVPNWCSLHGCLWPVDLAEARGNSMGWQWFDFLTETDRLDGASDPLAELRKPLLCYGGLDRHGRLRGEDAPAPVECECHLPYRETVQLLNRLGQQCEYHGRSPLDVLRAFVGDGPRHPDPAELETLRTELRDDLRDILRDIEQGGISGFPYPPDDPSPDDPPWR</sequence>
<dbReference type="RefSeq" id="WP_311554595.1">
    <property type="nucleotide sequence ID" value="NZ_JAVREJ010000002.1"/>
</dbReference>
<dbReference type="Proteomes" id="UP001183202">
    <property type="component" value="Unassembled WGS sequence"/>
</dbReference>
<evidence type="ECO:0000256" key="1">
    <source>
        <dbReference type="SAM" id="MobiDB-lite"/>
    </source>
</evidence>
<protein>
    <submittedName>
        <fullName evidence="2">Uncharacterized protein</fullName>
    </submittedName>
</protein>
<accession>A0ABU2N7N8</accession>
<keyword evidence="3" id="KW-1185">Reference proteome</keyword>
<name>A0ABU2N7N8_9PSEU</name>
<gene>
    <name evidence="2" type="ORF">RM445_03940</name>
</gene>